<comment type="caution">
    <text evidence="1">The sequence shown here is derived from an EMBL/GenBank/DDBJ whole genome shotgun (WGS) entry which is preliminary data.</text>
</comment>
<protein>
    <submittedName>
        <fullName evidence="1">Uncharacterized protein</fullName>
    </submittedName>
</protein>
<gene>
    <name evidence="1" type="ORF">APLA_LOCUS2618</name>
</gene>
<dbReference type="Proteomes" id="UP000494106">
    <property type="component" value="Unassembled WGS sequence"/>
</dbReference>
<proteinExistence type="predicted"/>
<evidence type="ECO:0000313" key="1">
    <source>
        <dbReference type="EMBL" id="CAB3225852.1"/>
    </source>
</evidence>
<dbReference type="AlphaFoldDB" id="A0A8S0YZ95"/>
<name>A0A8S0YZ95_ARCPL</name>
<organism evidence="1 2">
    <name type="scientific">Arctia plantaginis</name>
    <name type="common">Wood tiger moth</name>
    <name type="synonym">Phalaena plantaginis</name>
    <dbReference type="NCBI Taxonomy" id="874455"/>
    <lineage>
        <taxon>Eukaryota</taxon>
        <taxon>Metazoa</taxon>
        <taxon>Ecdysozoa</taxon>
        <taxon>Arthropoda</taxon>
        <taxon>Hexapoda</taxon>
        <taxon>Insecta</taxon>
        <taxon>Pterygota</taxon>
        <taxon>Neoptera</taxon>
        <taxon>Endopterygota</taxon>
        <taxon>Lepidoptera</taxon>
        <taxon>Glossata</taxon>
        <taxon>Ditrysia</taxon>
        <taxon>Noctuoidea</taxon>
        <taxon>Erebidae</taxon>
        <taxon>Arctiinae</taxon>
        <taxon>Arctia</taxon>
    </lineage>
</organism>
<keyword evidence="2" id="KW-1185">Reference proteome</keyword>
<dbReference type="EMBL" id="CADEBC010000208">
    <property type="protein sequence ID" value="CAB3225852.1"/>
    <property type="molecule type" value="Genomic_DNA"/>
</dbReference>
<accession>A0A8S0YZ95</accession>
<evidence type="ECO:0000313" key="2">
    <source>
        <dbReference type="Proteomes" id="UP000494106"/>
    </source>
</evidence>
<sequence length="296" mass="33427">MFPAPRLYGGVGYSDPLLERDGAMRNDVVDRKAVLGLLSGQLAMENVRTASKCGSFIKFHIHVENEGPSIVCQSKGCGRSGQVRSYARLYTSRRLAKWWKPCVLLVASLGGRGDERPVHVKAFINELPFPRACHFLAVRDCINAWCSALAYAYSCNKKYAGYNLYEEVANVSIYKDNAYDILKCWQPLVIATILKDIEGDPHFYNSLKEILDKYPNSLLLKVATRHIANTIDVHFALELTGLTKCFGHPELVMDTSIATWVEKGTILKPGLENIAEEIRRAFVLEFSRNFYKQKRK</sequence>
<reference evidence="1 2" key="1">
    <citation type="submission" date="2020-04" db="EMBL/GenBank/DDBJ databases">
        <authorList>
            <person name="Wallbank WR R."/>
            <person name="Pardo Diaz C."/>
            <person name="Kozak K."/>
            <person name="Martin S."/>
            <person name="Jiggins C."/>
            <person name="Moest M."/>
            <person name="Warren A I."/>
            <person name="Byers J.R.P. K."/>
            <person name="Montejo-Kovacevich G."/>
            <person name="Yen C E."/>
        </authorList>
    </citation>
    <scope>NUCLEOTIDE SEQUENCE [LARGE SCALE GENOMIC DNA]</scope>
</reference>
<dbReference type="OrthoDB" id="7402257at2759"/>